<dbReference type="PANTHER" id="PTHR22726">
    <property type="entry name" value="METALLOENDOPEPTIDASE OMA1"/>
    <property type="match status" value="1"/>
</dbReference>
<evidence type="ECO:0000256" key="1">
    <source>
        <dbReference type="ARBA" id="ARBA00022670"/>
    </source>
</evidence>
<proteinExistence type="inferred from homology"/>
<dbReference type="AlphaFoldDB" id="A0AB39V6N7"/>
<dbReference type="GO" id="GO:0046872">
    <property type="term" value="F:metal ion binding"/>
    <property type="evidence" value="ECO:0007669"/>
    <property type="project" value="UniProtKB-KW"/>
</dbReference>
<dbReference type="GO" id="GO:0051603">
    <property type="term" value="P:proteolysis involved in protein catabolic process"/>
    <property type="evidence" value="ECO:0007669"/>
    <property type="project" value="TreeGrafter"/>
</dbReference>
<comment type="similarity">
    <text evidence="6">Belongs to the peptidase M48 family.</text>
</comment>
<dbReference type="PROSITE" id="PS51257">
    <property type="entry name" value="PROKAR_LIPOPROTEIN"/>
    <property type="match status" value="1"/>
</dbReference>
<evidence type="ECO:0000259" key="8">
    <source>
        <dbReference type="Pfam" id="PF01435"/>
    </source>
</evidence>
<gene>
    <name evidence="9" type="ORF">AB8B28_05965</name>
</gene>
<feature type="chain" id="PRO_5044239150" evidence="7">
    <location>
        <begin position="23"/>
        <end position="263"/>
    </location>
</feature>
<dbReference type="KEGG" id="lala:AB8B28_05965"/>
<accession>A0AB39V6N7</accession>
<dbReference type="Pfam" id="PF01435">
    <property type="entry name" value="Peptidase_M48"/>
    <property type="match status" value="1"/>
</dbReference>
<reference evidence="9" key="1">
    <citation type="submission" date="2024-07" db="EMBL/GenBank/DDBJ databases">
        <authorList>
            <person name="Li X.-J."/>
            <person name="Wang X."/>
        </authorList>
    </citation>
    <scope>NUCLEOTIDE SEQUENCE</scope>
    <source>
        <strain evidence="9">HSP-536</strain>
    </source>
</reference>
<dbReference type="InterPro" id="IPR051156">
    <property type="entry name" value="Mito/Outer_Membr_Metalloprot"/>
</dbReference>
<dbReference type="PANTHER" id="PTHR22726:SF1">
    <property type="entry name" value="METALLOENDOPEPTIDASE OMA1, MITOCHONDRIAL"/>
    <property type="match status" value="1"/>
</dbReference>
<dbReference type="GO" id="GO:0004222">
    <property type="term" value="F:metalloendopeptidase activity"/>
    <property type="evidence" value="ECO:0007669"/>
    <property type="project" value="InterPro"/>
</dbReference>
<keyword evidence="1 6" id="KW-0645">Protease</keyword>
<keyword evidence="3 6" id="KW-0378">Hydrolase</keyword>
<dbReference type="EMBL" id="CP165647">
    <property type="protein sequence ID" value="XDU63381.1"/>
    <property type="molecule type" value="Genomic_DNA"/>
</dbReference>
<protein>
    <submittedName>
        <fullName evidence="9">M48 family metallopeptidase</fullName>
    </submittedName>
</protein>
<evidence type="ECO:0000256" key="5">
    <source>
        <dbReference type="ARBA" id="ARBA00023049"/>
    </source>
</evidence>
<organism evidence="9">
    <name type="scientific">Leptotrichia alba</name>
    <dbReference type="NCBI Taxonomy" id="3239304"/>
    <lineage>
        <taxon>Bacteria</taxon>
        <taxon>Fusobacteriati</taxon>
        <taxon>Fusobacteriota</taxon>
        <taxon>Fusobacteriia</taxon>
        <taxon>Fusobacteriales</taxon>
        <taxon>Leptotrichiaceae</taxon>
        <taxon>Leptotrichia</taxon>
    </lineage>
</organism>
<evidence type="ECO:0000256" key="6">
    <source>
        <dbReference type="RuleBase" id="RU003983"/>
    </source>
</evidence>
<feature type="signal peptide" evidence="7">
    <location>
        <begin position="1"/>
        <end position="22"/>
    </location>
</feature>
<name>A0AB39V6N7_9FUSO</name>
<keyword evidence="4 6" id="KW-0862">Zinc</keyword>
<dbReference type="RefSeq" id="WP_369717478.1">
    <property type="nucleotide sequence ID" value="NZ_CP165647.1"/>
</dbReference>
<keyword evidence="7" id="KW-0732">Signal</keyword>
<keyword evidence="5 6" id="KW-0482">Metalloprotease</keyword>
<dbReference type="InterPro" id="IPR001915">
    <property type="entry name" value="Peptidase_M48"/>
</dbReference>
<dbReference type="CDD" id="cd07331">
    <property type="entry name" value="M48C_Oma1_like"/>
    <property type="match status" value="1"/>
</dbReference>
<sequence length="263" mass="28983">MKKWLKLLFLATLLAVISGCTVAPITGRKQLSLVSEKSVAAEAATYYRQLINDVESKGILASNTPDGQRLKRIGNNMKTAVEQYLSEHGMEKKLSNLNWEFNLIRSDTINAFATAGGKIAFYTGIMPVLKNDAGIAYVMGHEIGHAIAGHLRERKSQNILAGITKVVTGAVVGNQIESLVSEGIRYTLLKFSRTQEYEADKYGMVFMAMAGYDPAEAIAAQERISSLAGSSKEPEFKLTHPSEPNRIAAMKKFLPEAMKYYKR</sequence>
<keyword evidence="2" id="KW-0479">Metal-binding</keyword>
<evidence type="ECO:0000256" key="7">
    <source>
        <dbReference type="SAM" id="SignalP"/>
    </source>
</evidence>
<evidence type="ECO:0000256" key="3">
    <source>
        <dbReference type="ARBA" id="ARBA00022801"/>
    </source>
</evidence>
<evidence type="ECO:0000313" key="9">
    <source>
        <dbReference type="EMBL" id="XDU63381.1"/>
    </source>
</evidence>
<evidence type="ECO:0000256" key="4">
    <source>
        <dbReference type="ARBA" id="ARBA00022833"/>
    </source>
</evidence>
<dbReference type="Gene3D" id="3.30.2010.10">
    <property type="entry name" value="Metalloproteases ('zincins'), catalytic domain"/>
    <property type="match status" value="1"/>
</dbReference>
<dbReference type="GO" id="GO:0016020">
    <property type="term" value="C:membrane"/>
    <property type="evidence" value="ECO:0007669"/>
    <property type="project" value="TreeGrafter"/>
</dbReference>
<comment type="cofactor">
    <cofactor evidence="6">
        <name>Zn(2+)</name>
        <dbReference type="ChEBI" id="CHEBI:29105"/>
    </cofactor>
    <text evidence="6">Binds 1 zinc ion per subunit.</text>
</comment>
<evidence type="ECO:0000256" key="2">
    <source>
        <dbReference type="ARBA" id="ARBA00022723"/>
    </source>
</evidence>
<feature type="domain" description="Peptidase M48" evidence="8">
    <location>
        <begin position="82"/>
        <end position="252"/>
    </location>
</feature>